<feature type="region of interest" description="Disordered" evidence="3">
    <location>
        <begin position="200"/>
        <end position="222"/>
    </location>
</feature>
<keyword evidence="2" id="KW-0732">Signal</keyword>
<dbReference type="PANTHER" id="PTHR45625">
    <property type="entry name" value="PEPTIDYL-PROLYL CIS-TRANS ISOMERASE-RELATED"/>
    <property type="match status" value="1"/>
</dbReference>
<organism evidence="5 6">
    <name type="scientific">Nocardioides psychrotolerans</name>
    <dbReference type="NCBI Taxonomy" id="1005945"/>
    <lineage>
        <taxon>Bacteria</taxon>
        <taxon>Bacillati</taxon>
        <taxon>Actinomycetota</taxon>
        <taxon>Actinomycetes</taxon>
        <taxon>Propionibacteriales</taxon>
        <taxon>Nocardioidaceae</taxon>
        <taxon>Nocardioides</taxon>
    </lineage>
</organism>
<proteinExistence type="inferred from homology"/>
<dbReference type="EMBL" id="FOQG01000010">
    <property type="protein sequence ID" value="SFI60295.1"/>
    <property type="molecule type" value="Genomic_DNA"/>
</dbReference>
<comment type="similarity">
    <text evidence="2">Belongs to the cyclophilin-type PPIase family.</text>
</comment>
<dbReference type="CDD" id="cd00317">
    <property type="entry name" value="cyclophilin"/>
    <property type="match status" value="1"/>
</dbReference>
<dbReference type="Proteomes" id="UP000198649">
    <property type="component" value="Unassembled WGS sequence"/>
</dbReference>
<keyword evidence="2" id="KW-0697">Rotamase</keyword>
<reference evidence="5 6" key="1">
    <citation type="submission" date="2016-10" db="EMBL/GenBank/DDBJ databases">
        <authorList>
            <person name="de Groot N.N."/>
        </authorList>
    </citation>
    <scope>NUCLEOTIDE SEQUENCE [LARGE SCALE GENOMIC DNA]</scope>
    <source>
        <strain evidence="5 6">CGMCC 1.11156</strain>
    </source>
</reference>
<keyword evidence="6" id="KW-1185">Reference proteome</keyword>
<dbReference type="OrthoDB" id="5507614at2"/>
<gene>
    <name evidence="5" type="ORF">SAMN05216561_110151</name>
</gene>
<feature type="domain" description="PPIase cyclophilin-type" evidence="4">
    <location>
        <begin position="75"/>
        <end position="221"/>
    </location>
</feature>
<dbReference type="PROSITE" id="PS50072">
    <property type="entry name" value="CSA_PPIASE_2"/>
    <property type="match status" value="1"/>
</dbReference>
<evidence type="ECO:0000313" key="5">
    <source>
        <dbReference type="EMBL" id="SFI60295.1"/>
    </source>
</evidence>
<dbReference type="Pfam" id="PF00160">
    <property type="entry name" value="Pro_isomerase"/>
    <property type="match status" value="1"/>
</dbReference>
<feature type="signal peptide" evidence="2">
    <location>
        <begin position="1"/>
        <end position="22"/>
    </location>
</feature>
<feature type="chain" id="PRO_5039741032" description="Peptidyl-prolyl cis-trans isomerase" evidence="2">
    <location>
        <begin position="23"/>
        <end position="222"/>
    </location>
</feature>
<dbReference type="AlphaFoldDB" id="A0A1I3JK92"/>
<comment type="function">
    <text evidence="1 2">PPIases accelerate the folding of proteins. It catalyzes the cis-trans isomerization of proline imidic peptide bonds in oligopeptides.</text>
</comment>
<dbReference type="PROSITE" id="PS51257">
    <property type="entry name" value="PROKAR_LIPOPROTEIN"/>
    <property type="match status" value="1"/>
</dbReference>
<dbReference type="SUPFAM" id="SSF50891">
    <property type="entry name" value="Cyclophilin-like"/>
    <property type="match status" value="1"/>
</dbReference>
<dbReference type="PRINTS" id="PR00153">
    <property type="entry name" value="CSAPPISMRASE"/>
</dbReference>
<protein>
    <recommendedName>
        <fullName evidence="2">Peptidyl-prolyl cis-trans isomerase</fullName>
        <shortName evidence="2">PPIase</shortName>
        <ecNumber evidence="2">5.2.1.8</ecNumber>
    </recommendedName>
</protein>
<dbReference type="RefSeq" id="WP_091114294.1">
    <property type="nucleotide sequence ID" value="NZ_BKAF01000012.1"/>
</dbReference>
<name>A0A1I3JK92_9ACTN</name>
<keyword evidence="2 5" id="KW-0413">Isomerase</keyword>
<dbReference type="InterPro" id="IPR002130">
    <property type="entry name" value="Cyclophilin-type_PPIase_dom"/>
</dbReference>
<dbReference type="InterPro" id="IPR044666">
    <property type="entry name" value="Cyclophilin_A-like"/>
</dbReference>
<dbReference type="EC" id="5.2.1.8" evidence="2"/>
<dbReference type="GO" id="GO:0003755">
    <property type="term" value="F:peptidyl-prolyl cis-trans isomerase activity"/>
    <property type="evidence" value="ECO:0007669"/>
    <property type="project" value="UniProtKB-UniRule"/>
</dbReference>
<evidence type="ECO:0000313" key="6">
    <source>
        <dbReference type="Proteomes" id="UP000198649"/>
    </source>
</evidence>
<evidence type="ECO:0000256" key="2">
    <source>
        <dbReference type="RuleBase" id="RU363019"/>
    </source>
</evidence>
<dbReference type="Gene3D" id="2.40.100.10">
    <property type="entry name" value="Cyclophilin-like"/>
    <property type="match status" value="1"/>
</dbReference>
<sequence length="222" mass="21991">MSKRPLTLIAALVLAAGLTACGGEDETAADSPPVDNSNAVPCTYTEEGGAAKDADLPPDSAADDGDVPVTITASAGEVTATLDAAAAPCTVNSFTSLAGQGYFDGTPCHRLTTNPVFGVLQCGDPSGTGGGGPGYSFGDELTGEETYPAGTLAMANAGPDTNGSQFFMVYVDTQLSADYTVFGTIDPEGVQVVADLAADGVDGGGEDGPPATPVTIESVSVD</sequence>
<dbReference type="InterPro" id="IPR029000">
    <property type="entry name" value="Cyclophilin-like_dom_sf"/>
</dbReference>
<evidence type="ECO:0000256" key="3">
    <source>
        <dbReference type="SAM" id="MobiDB-lite"/>
    </source>
</evidence>
<dbReference type="PANTHER" id="PTHR45625:SF3">
    <property type="entry name" value="PEPTIDYL-PROLYL CIS-TRANS ISOMERASE B-RELATED"/>
    <property type="match status" value="1"/>
</dbReference>
<evidence type="ECO:0000259" key="4">
    <source>
        <dbReference type="PROSITE" id="PS50072"/>
    </source>
</evidence>
<dbReference type="STRING" id="1005945.SAMN05216561_110151"/>
<accession>A0A1I3JK92</accession>
<evidence type="ECO:0000256" key="1">
    <source>
        <dbReference type="ARBA" id="ARBA00002388"/>
    </source>
</evidence>
<comment type="catalytic activity">
    <reaction evidence="2">
        <text>[protein]-peptidylproline (omega=180) = [protein]-peptidylproline (omega=0)</text>
        <dbReference type="Rhea" id="RHEA:16237"/>
        <dbReference type="Rhea" id="RHEA-COMP:10747"/>
        <dbReference type="Rhea" id="RHEA-COMP:10748"/>
        <dbReference type="ChEBI" id="CHEBI:83833"/>
        <dbReference type="ChEBI" id="CHEBI:83834"/>
        <dbReference type="EC" id="5.2.1.8"/>
    </reaction>
</comment>